<feature type="domain" description="CopG-like ribbon-helix-helix" evidence="1">
    <location>
        <begin position="16"/>
        <end position="56"/>
    </location>
</feature>
<organism evidence="2 3">
    <name type="scientific">Floridaenema evergladense BLCC-F167</name>
    <dbReference type="NCBI Taxonomy" id="3153639"/>
    <lineage>
        <taxon>Bacteria</taxon>
        <taxon>Bacillati</taxon>
        <taxon>Cyanobacteriota</taxon>
        <taxon>Cyanophyceae</taxon>
        <taxon>Oscillatoriophycideae</taxon>
        <taxon>Aerosakkonematales</taxon>
        <taxon>Aerosakkonemataceae</taxon>
        <taxon>Floridanema</taxon>
        <taxon>Floridanema evergladense</taxon>
    </lineage>
</organism>
<dbReference type="InterPro" id="IPR010985">
    <property type="entry name" value="Ribbon_hlx_hlx"/>
</dbReference>
<evidence type="ECO:0000259" key="1">
    <source>
        <dbReference type="Pfam" id="PF07878"/>
    </source>
</evidence>
<comment type="caution">
    <text evidence="2">The sequence shown here is derived from an EMBL/GenBank/DDBJ whole genome shotgun (WGS) entry which is preliminary data.</text>
</comment>
<evidence type="ECO:0000313" key="3">
    <source>
        <dbReference type="Proteomes" id="UP001576780"/>
    </source>
</evidence>
<evidence type="ECO:0000313" key="2">
    <source>
        <dbReference type="EMBL" id="MFB2838026.1"/>
    </source>
</evidence>
<sequence length="61" mass="6758">MQSLNVQNLGKTNLRRVTAYIDHDLYGELEKLAEADSRSVSQMIAVLVKKAIAEAKVEGKI</sequence>
<dbReference type="InterPro" id="IPR012869">
    <property type="entry name" value="RHH_5"/>
</dbReference>
<dbReference type="Proteomes" id="UP001576780">
    <property type="component" value="Unassembled WGS sequence"/>
</dbReference>
<keyword evidence="3" id="KW-1185">Reference proteome</keyword>
<dbReference type="Pfam" id="PF07878">
    <property type="entry name" value="RHH_5"/>
    <property type="match status" value="1"/>
</dbReference>
<name>A0ABV4WSG1_9CYAN</name>
<accession>A0ABV4WSG1</accession>
<dbReference type="EMBL" id="JBHFNT010000232">
    <property type="protein sequence ID" value="MFB2838026.1"/>
    <property type="molecule type" value="Genomic_DNA"/>
</dbReference>
<proteinExistence type="predicted"/>
<dbReference type="RefSeq" id="WP_413280361.1">
    <property type="nucleotide sequence ID" value="NZ_JBHFNT010000232.1"/>
</dbReference>
<reference evidence="2 3" key="1">
    <citation type="submission" date="2024-09" db="EMBL/GenBank/DDBJ databases">
        <title>Floridaenema gen nov. (Aerosakkonemataceae, Aerosakkonematales ord. nov., Cyanobacteria) from benthic tropical and subtropical fresh waters, with the description of four new species.</title>
        <authorList>
            <person name="Moretto J.A."/>
            <person name="Berthold D.E."/>
            <person name="Lefler F.W."/>
            <person name="Huang I.-S."/>
            <person name="Laughinghouse H. IV."/>
        </authorList>
    </citation>
    <scope>NUCLEOTIDE SEQUENCE [LARGE SCALE GENOMIC DNA]</scope>
    <source>
        <strain evidence="2 3">BLCC-F167</strain>
    </source>
</reference>
<gene>
    <name evidence="2" type="ORF">ACE1CA_26290</name>
</gene>
<dbReference type="SUPFAM" id="SSF47598">
    <property type="entry name" value="Ribbon-helix-helix"/>
    <property type="match status" value="1"/>
</dbReference>
<protein>
    <submittedName>
        <fullName evidence="2">Ribbon-helix-helix protein, CopG family</fullName>
    </submittedName>
</protein>